<accession>A0A318JAU4</accession>
<dbReference type="OrthoDB" id="823268at2"/>
<organism evidence="2 3">
    <name type="scientific">Undibacterium pigrum</name>
    <dbReference type="NCBI Taxonomy" id="401470"/>
    <lineage>
        <taxon>Bacteria</taxon>
        <taxon>Pseudomonadati</taxon>
        <taxon>Pseudomonadota</taxon>
        <taxon>Betaproteobacteria</taxon>
        <taxon>Burkholderiales</taxon>
        <taxon>Oxalobacteraceae</taxon>
        <taxon>Undibacterium</taxon>
    </lineage>
</organism>
<keyword evidence="3" id="KW-1185">Reference proteome</keyword>
<sequence>MQTQKRQVVQGIKLPQVIDWLQNRAGGLYGGEAITQLEHALQCASLAMEEGASDALVIAALLHDLAHMADDETDETFPHGELAALLLAELFDRDVTEPIRMHVDAKRYLCAADPLYWSGLSHASQRSLIWQGGPFSVTQATEFIDQDYAEDAVRLRQWDDAAKVVGAKTVDLQVFVVMMEKLSLEFAQAVTV</sequence>
<comment type="caution">
    <text evidence="2">The sequence shown here is derived from an EMBL/GenBank/DDBJ whole genome shotgun (WGS) entry which is preliminary data.</text>
</comment>
<dbReference type="AlphaFoldDB" id="A0A318JAU4"/>
<dbReference type="Gene3D" id="1.10.3210.10">
    <property type="entry name" value="Hypothetical protein af1432"/>
    <property type="match status" value="1"/>
</dbReference>
<gene>
    <name evidence="2" type="ORF">DFR42_102750</name>
</gene>
<reference evidence="2 3" key="1">
    <citation type="submission" date="2018-05" db="EMBL/GenBank/DDBJ databases">
        <title>Genomic Encyclopedia of Type Strains, Phase IV (KMG-IV): sequencing the most valuable type-strain genomes for metagenomic binning, comparative biology and taxonomic classification.</title>
        <authorList>
            <person name="Goeker M."/>
        </authorList>
    </citation>
    <scope>NUCLEOTIDE SEQUENCE [LARGE SCALE GENOMIC DNA]</scope>
    <source>
        <strain evidence="2 3">DSM 19792</strain>
    </source>
</reference>
<proteinExistence type="predicted"/>
<evidence type="ECO:0000313" key="3">
    <source>
        <dbReference type="Proteomes" id="UP000247792"/>
    </source>
</evidence>
<name>A0A318JAU4_9BURK</name>
<protein>
    <submittedName>
        <fullName evidence="2">Putative HD phosphohydrolase</fullName>
    </submittedName>
</protein>
<keyword evidence="2" id="KW-0378">Hydrolase</keyword>
<dbReference type="Pfam" id="PF01966">
    <property type="entry name" value="HD"/>
    <property type="match status" value="1"/>
</dbReference>
<dbReference type="GO" id="GO:0016787">
    <property type="term" value="F:hydrolase activity"/>
    <property type="evidence" value="ECO:0007669"/>
    <property type="project" value="UniProtKB-KW"/>
</dbReference>
<dbReference type="RefSeq" id="WP_110254938.1">
    <property type="nucleotide sequence ID" value="NZ_QJKB01000002.1"/>
</dbReference>
<evidence type="ECO:0000313" key="2">
    <source>
        <dbReference type="EMBL" id="PXX45522.1"/>
    </source>
</evidence>
<feature type="domain" description="HD" evidence="1">
    <location>
        <begin position="38"/>
        <end position="106"/>
    </location>
</feature>
<evidence type="ECO:0000259" key="1">
    <source>
        <dbReference type="Pfam" id="PF01966"/>
    </source>
</evidence>
<dbReference type="Proteomes" id="UP000247792">
    <property type="component" value="Unassembled WGS sequence"/>
</dbReference>
<dbReference type="PANTHER" id="PTHR40202:SF1">
    <property type="entry name" value="HD DOMAIN-CONTAINING PROTEIN"/>
    <property type="match status" value="1"/>
</dbReference>
<dbReference type="EMBL" id="QJKB01000002">
    <property type="protein sequence ID" value="PXX45522.1"/>
    <property type="molecule type" value="Genomic_DNA"/>
</dbReference>
<dbReference type="InterPro" id="IPR006674">
    <property type="entry name" value="HD_domain"/>
</dbReference>
<dbReference type="PANTHER" id="PTHR40202">
    <property type="match status" value="1"/>
</dbReference>
<dbReference type="InterPro" id="IPR052567">
    <property type="entry name" value="OP_Dioxygenase"/>
</dbReference>
<dbReference type="SUPFAM" id="SSF109604">
    <property type="entry name" value="HD-domain/PDEase-like"/>
    <property type="match status" value="1"/>
</dbReference>